<name>A0A7J7JKM4_BUGNE</name>
<evidence type="ECO:0000313" key="3">
    <source>
        <dbReference type="EMBL" id="KAF6026685.1"/>
    </source>
</evidence>
<accession>A0A7J7JKM4</accession>
<keyword evidence="4" id="KW-1185">Reference proteome</keyword>
<dbReference type="AlphaFoldDB" id="A0A7J7JKM4"/>
<comment type="caution">
    <text evidence="3">The sequence shown here is derived from an EMBL/GenBank/DDBJ whole genome shotgun (WGS) entry which is preliminary data.</text>
</comment>
<proteinExistence type="predicted"/>
<reference evidence="3" key="1">
    <citation type="submission" date="2020-06" db="EMBL/GenBank/DDBJ databases">
        <title>Draft genome of Bugula neritina, a colonial animal packing powerful symbionts and potential medicines.</title>
        <authorList>
            <person name="Rayko M."/>
        </authorList>
    </citation>
    <scope>NUCLEOTIDE SEQUENCE [LARGE SCALE GENOMIC DNA]</scope>
    <source>
        <strain evidence="3">Kwan_BN1</strain>
    </source>
</reference>
<feature type="region of interest" description="Disordered" evidence="1">
    <location>
        <begin position="1"/>
        <end position="42"/>
    </location>
</feature>
<dbReference type="Proteomes" id="UP000593567">
    <property type="component" value="Unassembled WGS sequence"/>
</dbReference>
<evidence type="ECO:0000256" key="1">
    <source>
        <dbReference type="SAM" id="MobiDB-lite"/>
    </source>
</evidence>
<protein>
    <submittedName>
        <fullName evidence="3">Uncharacterized protein</fullName>
    </submittedName>
</protein>
<organism evidence="3 4">
    <name type="scientific">Bugula neritina</name>
    <name type="common">Brown bryozoan</name>
    <name type="synonym">Sertularia neritina</name>
    <dbReference type="NCBI Taxonomy" id="10212"/>
    <lineage>
        <taxon>Eukaryota</taxon>
        <taxon>Metazoa</taxon>
        <taxon>Spiralia</taxon>
        <taxon>Lophotrochozoa</taxon>
        <taxon>Bryozoa</taxon>
        <taxon>Gymnolaemata</taxon>
        <taxon>Cheilostomatida</taxon>
        <taxon>Flustrina</taxon>
        <taxon>Buguloidea</taxon>
        <taxon>Bugulidae</taxon>
        <taxon>Bugula</taxon>
    </lineage>
</organism>
<sequence length="241" mass="26919">MDDTFSYESSQSTETTKAAPPPTRARTPNVQTTSADPPSPPSQTTIIIVVAVSAGVIITVLVVILVVCLVKRRSNRNELTTPNMRPSIKEDEYYTGGHYYSEPDQRPKSMEGRLLPLPPGSSRNTSIVYQDPNGYLKPEFLARADVADYSNSRENTDGYLQPINEELRKQAKKEQVSIDEAYIDIQKAHNDGGHYESLKIRENNSSDNQPTYMTLGNHEETNAEYEVMRSSVRGVSNIGYK</sequence>
<keyword evidence="2" id="KW-1133">Transmembrane helix</keyword>
<feature type="transmembrane region" description="Helical" evidence="2">
    <location>
        <begin position="46"/>
        <end position="70"/>
    </location>
</feature>
<evidence type="ECO:0000256" key="2">
    <source>
        <dbReference type="SAM" id="Phobius"/>
    </source>
</evidence>
<evidence type="ECO:0000313" key="4">
    <source>
        <dbReference type="Proteomes" id="UP000593567"/>
    </source>
</evidence>
<keyword evidence="2" id="KW-0812">Transmembrane</keyword>
<keyword evidence="2" id="KW-0472">Membrane</keyword>
<gene>
    <name evidence="3" type="ORF">EB796_014995</name>
</gene>
<dbReference type="EMBL" id="VXIV02002224">
    <property type="protein sequence ID" value="KAF6026685.1"/>
    <property type="molecule type" value="Genomic_DNA"/>
</dbReference>
<feature type="compositionally biased region" description="Polar residues" evidence="1">
    <location>
        <begin position="1"/>
        <end position="14"/>
    </location>
</feature>